<accession>A0A2G3AIH4</accession>
<evidence type="ECO:0000313" key="1">
    <source>
        <dbReference type="EMBL" id="PHT93988.1"/>
    </source>
</evidence>
<dbReference type="STRING" id="4072.A0A2G3AIH4"/>
<sequence length="159" mass="17457">MEVNRLIDDHGHHDHESYYGDRDMYSLVKMMEDLIAPIKLESQMNTSDNLFTKMVTGLKRPAPVTGGCRIEGFVPGNLVISAHSAGYSFDPSQMNMSHEEDVVALDTVALSMEGDVDVLGPSILNPERLGVDDFEVHIKTYYVDYYGEKRAGTGGAAGA</sequence>
<dbReference type="GO" id="GO:0030134">
    <property type="term" value="C:COPII-coated ER to Golgi transport vesicle"/>
    <property type="evidence" value="ECO:0000318"/>
    <property type="project" value="GO_Central"/>
</dbReference>
<organism evidence="1 2">
    <name type="scientific">Capsicum annuum</name>
    <name type="common">Capsicum pepper</name>
    <dbReference type="NCBI Taxonomy" id="4072"/>
    <lineage>
        <taxon>Eukaryota</taxon>
        <taxon>Viridiplantae</taxon>
        <taxon>Streptophyta</taxon>
        <taxon>Embryophyta</taxon>
        <taxon>Tracheophyta</taxon>
        <taxon>Spermatophyta</taxon>
        <taxon>Magnoliopsida</taxon>
        <taxon>eudicotyledons</taxon>
        <taxon>Gunneridae</taxon>
        <taxon>Pentapetalae</taxon>
        <taxon>asterids</taxon>
        <taxon>lamiids</taxon>
        <taxon>Solanales</taxon>
        <taxon>Solanaceae</taxon>
        <taxon>Solanoideae</taxon>
        <taxon>Capsiceae</taxon>
        <taxon>Capsicum</taxon>
    </lineage>
</organism>
<keyword evidence="2" id="KW-1185">Reference proteome</keyword>
<reference evidence="1 2" key="1">
    <citation type="journal article" date="2014" name="Nat. Genet.">
        <title>Genome sequence of the hot pepper provides insights into the evolution of pungency in Capsicum species.</title>
        <authorList>
            <person name="Kim S."/>
            <person name="Park M."/>
            <person name="Yeom S.I."/>
            <person name="Kim Y.M."/>
            <person name="Lee J.M."/>
            <person name="Lee H.A."/>
            <person name="Seo E."/>
            <person name="Choi J."/>
            <person name="Cheong K."/>
            <person name="Kim K.T."/>
            <person name="Jung K."/>
            <person name="Lee G.W."/>
            <person name="Oh S.K."/>
            <person name="Bae C."/>
            <person name="Kim S.B."/>
            <person name="Lee H.Y."/>
            <person name="Kim S.Y."/>
            <person name="Kim M.S."/>
            <person name="Kang B.C."/>
            <person name="Jo Y.D."/>
            <person name="Yang H.B."/>
            <person name="Jeong H.J."/>
            <person name="Kang W.H."/>
            <person name="Kwon J.K."/>
            <person name="Shin C."/>
            <person name="Lim J.Y."/>
            <person name="Park J.H."/>
            <person name="Huh J.H."/>
            <person name="Kim J.S."/>
            <person name="Kim B.D."/>
            <person name="Cohen O."/>
            <person name="Paran I."/>
            <person name="Suh M.C."/>
            <person name="Lee S.B."/>
            <person name="Kim Y.K."/>
            <person name="Shin Y."/>
            <person name="Noh S.J."/>
            <person name="Park J."/>
            <person name="Seo Y.S."/>
            <person name="Kwon S.Y."/>
            <person name="Kim H.A."/>
            <person name="Park J.M."/>
            <person name="Kim H.J."/>
            <person name="Choi S.B."/>
            <person name="Bosland P.W."/>
            <person name="Reeves G."/>
            <person name="Jo S.H."/>
            <person name="Lee B.W."/>
            <person name="Cho H.T."/>
            <person name="Choi H.S."/>
            <person name="Lee M.S."/>
            <person name="Yu Y."/>
            <person name="Do Choi Y."/>
            <person name="Park B.S."/>
            <person name="van Deynze A."/>
            <person name="Ashrafi H."/>
            <person name="Hill T."/>
            <person name="Kim W.T."/>
            <person name="Pai H.S."/>
            <person name="Ahn H.K."/>
            <person name="Yeam I."/>
            <person name="Giovannoni J.J."/>
            <person name="Rose J.K."/>
            <person name="Sorensen I."/>
            <person name="Lee S.J."/>
            <person name="Kim R.W."/>
            <person name="Choi I.Y."/>
            <person name="Choi B.S."/>
            <person name="Lim J.S."/>
            <person name="Lee Y.H."/>
            <person name="Choi D."/>
        </authorList>
    </citation>
    <scope>NUCLEOTIDE SEQUENCE [LARGE SCALE GENOMIC DNA]</scope>
    <source>
        <strain evidence="2">cv. CM334</strain>
    </source>
</reference>
<dbReference type="AlphaFoldDB" id="A0A2G3AIH4"/>
<protein>
    <submittedName>
        <fullName evidence="1">Uncharacterized protein</fullName>
    </submittedName>
</protein>
<dbReference type="EMBL" id="AYRZ02000001">
    <property type="protein sequence ID" value="PHT93988.1"/>
    <property type="molecule type" value="Genomic_DNA"/>
</dbReference>
<gene>
    <name evidence="1" type="ORF">T459_01870</name>
</gene>
<proteinExistence type="predicted"/>
<dbReference type="Gramene" id="PHT93988">
    <property type="protein sequence ID" value="PHT93988"/>
    <property type="gene ID" value="T459_01870"/>
</dbReference>
<reference evidence="1 2" key="2">
    <citation type="journal article" date="2017" name="Genome Biol.">
        <title>New reference genome sequences of hot pepper reveal the massive evolution of plant disease-resistance genes by retroduplication.</title>
        <authorList>
            <person name="Kim S."/>
            <person name="Park J."/>
            <person name="Yeom S.I."/>
            <person name="Kim Y.M."/>
            <person name="Seo E."/>
            <person name="Kim K.T."/>
            <person name="Kim M.S."/>
            <person name="Lee J.M."/>
            <person name="Cheong K."/>
            <person name="Shin H.S."/>
            <person name="Kim S.B."/>
            <person name="Han K."/>
            <person name="Lee J."/>
            <person name="Park M."/>
            <person name="Lee H.A."/>
            <person name="Lee H.Y."/>
            <person name="Lee Y."/>
            <person name="Oh S."/>
            <person name="Lee J.H."/>
            <person name="Choi E."/>
            <person name="Choi E."/>
            <person name="Lee S.E."/>
            <person name="Jeon J."/>
            <person name="Kim H."/>
            <person name="Choi G."/>
            <person name="Song H."/>
            <person name="Lee J."/>
            <person name="Lee S.C."/>
            <person name="Kwon J.K."/>
            <person name="Lee H.Y."/>
            <person name="Koo N."/>
            <person name="Hong Y."/>
            <person name="Kim R.W."/>
            <person name="Kang W.H."/>
            <person name="Huh J.H."/>
            <person name="Kang B.C."/>
            <person name="Yang T.J."/>
            <person name="Lee Y.H."/>
            <person name="Bennetzen J.L."/>
            <person name="Choi D."/>
        </authorList>
    </citation>
    <scope>NUCLEOTIDE SEQUENCE [LARGE SCALE GENOMIC DNA]</scope>
    <source>
        <strain evidence="2">cv. CM334</strain>
    </source>
</reference>
<name>A0A2G3AIH4_CAPAN</name>
<evidence type="ECO:0000313" key="2">
    <source>
        <dbReference type="Proteomes" id="UP000222542"/>
    </source>
</evidence>
<dbReference type="GO" id="GO:0005783">
    <property type="term" value="C:endoplasmic reticulum"/>
    <property type="evidence" value="ECO:0000318"/>
    <property type="project" value="GO_Central"/>
</dbReference>
<comment type="caution">
    <text evidence="1">The sequence shown here is derived from an EMBL/GenBank/DDBJ whole genome shotgun (WGS) entry which is preliminary data.</text>
</comment>
<dbReference type="Proteomes" id="UP000222542">
    <property type="component" value="Unassembled WGS sequence"/>
</dbReference>